<keyword evidence="7 8" id="KW-0472">Membrane</keyword>
<keyword evidence="5" id="KW-0677">Repeat</keyword>
<evidence type="ECO:0000313" key="11">
    <source>
        <dbReference type="EMBL" id="KCW66369.1"/>
    </source>
</evidence>
<evidence type="ECO:0000256" key="4">
    <source>
        <dbReference type="ARBA" id="ARBA00022729"/>
    </source>
</evidence>
<dbReference type="Pfam" id="PF07714">
    <property type="entry name" value="PK_Tyr_Ser-Thr"/>
    <property type="match status" value="1"/>
</dbReference>
<feature type="chain" id="PRO_5001573599" description="Protein kinase domain-containing protein" evidence="9">
    <location>
        <begin position="27"/>
        <end position="667"/>
    </location>
</feature>
<dbReference type="FunCoup" id="A0A059BK07">
    <property type="interactions" value="323"/>
</dbReference>
<evidence type="ECO:0000256" key="7">
    <source>
        <dbReference type="ARBA" id="ARBA00023136"/>
    </source>
</evidence>
<dbReference type="Gramene" id="KCW66369">
    <property type="protein sequence ID" value="KCW66369"/>
    <property type="gene ID" value="EUGRSUZ_F00189"/>
</dbReference>
<dbReference type="GO" id="GO:0004674">
    <property type="term" value="F:protein serine/threonine kinase activity"/>
    <property type="evidence" value="ECO:0000318"/>
    <property type="project" value="GO_Central"/>
</dbReference>
<evidence type="ECO:0000256" key="8">
    <source>
        <dbReference type="SAM" id="Phobius"/>
    </source>
</evidence>
<dbReference type="InterPro" id="IPR011009">
    <property type="entry name" value="Kinase-like_dom_sf"/>
</dbReference>
<feature type="domain" description="Protein kinase" evidence="10">
    <location>
        <begin position="385"/>
        <end position="654"/>
    </location>
</feature>
<dbReference type="PANTHER" id="PTHR48007:SF37">
    <property type="entry name" value="LEUCINE-RICH REPEAT PROTEIN KINASE FAMILY PROTEIN"/>
    <property type="match status" value="1"/>
</dbReference>
<name>A0A059BK07_EUCGR</name>
<keyword evidence="6 8" id="KW-1133">Transmembrane helix</keyword>
<dbReference type="FunFam" id="3.80.10.10:FF:000400">
    <property type="entry name" value="Nuclear pore complex protein NUP107"/>
    <property type="match status" value="1"/>
</dbReference>
<dbReference type="InterPro" id="IPR001245">
    <property type="entry name" value="Ser-Thr/Tyr_kinase_cat_dom"/>
</dbReference>
<dbReference type="Pfam" id="PF00560">
    <property type="entry name" value="LRR_1"/>
    <property type="match status" value="1"/>
</dbReference>
<dbReference type="Gene3D" id="1.10.510.10">
    <property type="entry name" value="Transferase(Phosphotransferase) domain 1"/>
    <property type="match status" value="1"/>
</dbReference>
<dbReference type="EMBL" id="KK198758">
    <property type="protein sequence ID" value="KCW66369.1"/>
    <property type="molecule type" value="Genomic_DNA"/>
</dbReference>
<evidence type="ECO:0000256" key="5">
    <source>
        <dbReference type="ARBA" id="ARBA00022737"/>
    </source>
</evidence>
<dbReference type="PANTHER" id="PTHR48007">
    <property type="entry name" value="LEUCINE-RICH REPEAT RECEPTOR-LIKE PROTEIN KINASE PXC1"/>
    <property type="match status" value="1"/>
</dbReference>
<sequence length="667" mass="71955">MLKRRTPSHCSALSFLALLCPVLALAAPGSPPSSSLPLPPDASALLAFKSKADLNDVLRFSPNTSFLFCEWQGVLCAQGRAVRLVLEGLDLGGELAPNSLTRLDQLRVLSLQNDSLAGPIPDLSGLVNLKTLFLGYNAFTGSLPPSIFSLHRVRTLDLSHNGFTGPLPSWLAELDRLYYLRLDDNRFNGSIPPLNQSSLQTFNVSGNNLTGAIPVTPVLARFKISSYSWNPGLCGQIINKECNPGPPFFGASSTGASGAPPAPAAALGQSAEVHGVNQTQQGQKKHKRTAVILGFSSGVAVLVCSLMCFAVAVKKQREQSRLAASPMMASDDAAAAEAAAVMQIEQNELEEKVKRVQGMQVTAKSGSLVFCAGEAQLYSLEQLMRASAELLGRGTMGTTYKAVLDSRLIVTVKRMDAGKMAGTSREAFERHMESVGGLRHPNLVPLRSFFQAREERLLIYDYQPNGSLFSLIHGSKSARAKPLHWTSCLKIAEDVAQGLSYIHQAWRLVHGNLKSSNVLLGPDFEACIVDYCLSVLIAPATPPDADDPDLAAYVAPESRDPSHQPTNKSDVYAYGTLLLELLTSRPPSQHPWLMPGDAMGWVRSTREDDGGGGGDDRLVMLLEIAMACRARSPEQRPTMWQVLKMLQEIKDAVVDDSELDPAQGTVC</sequence>
<dbReference type="GO" id="GO:0005886">
    <property type="term" value="C:plasma membrane"/>
    <property type="evidence" value="ECO:0000318"/>
    <property type="project" value="GO_Central"/>
</dbReference>
<dbReference type="InterPro" id="IPR032675">
    <property type="entry name" value="LRR_dom_sf"/>
</dbReference>
<keyword evidence="4 9" id="KW-0732">Signal</keyword>
<dbReference type="SUPFAM" id="SSF52058">
    <property type="entry name" value="L domain-like"/>
    <property type="match status" value="1"/>
</dbReference>
<feature type="transmembrane region" description="Helical" evidence="8">
    <location>
        <begin position="290"/>
        <end position="313"/>
    </location>
</feature>
<keyword evidence="2" id="KW-0433">Leucine-rich repeat</keyword>
<dbReference type="PROSITE" id="PS50011">
    <property type="entry name" value="PROTEIN_KINASE_DOM"/>
    <property type="match status" value="1"/>
</dbReference>
<evidence type="ECO:0000256" key="6">
    <source>
        <dbReference type="ARBA" id="ARBA00022989"/>
    </source>
</evidence>
<dbReference type="AlphaFoldDB" id="A0A059BK07"/>
<evidence type="ECO:0000256" key="2">
    <source>
        <dbReference type="ARBA" id="ARBA00022614"/>
    </source>
</evidence>
<dbReference type="Gene3D" id="3.80.10.10">
    <property type="entry name" value="Ribonuclease Inhibitor"/>
    <property type="match status" value="2"/>
</dbReference>
<reference evidence="11" key="1">
    <citation type="submission" date="2013-07" db="EMBL/GenBank/DDBJ databases">
        <title>The genome of Eucalyptus grandis.</title>
        <authorList>
            <person name="Schmutz J."/>
            <person name="Hayes R."/>
            <person name="Myburg A."/>
            <person name="Tuskan G."/>
            <person name="Grattapaglia D."/>
            <person name="Rokhsar D.S."/>
        </authorList>
    </citation>
    <scope>NUCLEOTIDE SEQUENCE</scope>
    <source>
        <tissue evidence="11">Leaf extractions</tissue>
    </source>
</reference>
<protein>
    <recommendedName>
        <fullName evidence="10">Protein kinase domain-containing protein</fullName>
    </recommendedName>
</protein>
<evidence type="ECO:0000256" key="1">
    <source>
        <dbReference type="ARBA" id="ARBA00004370"/>
    </source>
</evidence>
<dbReference type="InterPro" id="IPR001611">
    <property type="entry name" value="Leu-rich_rpt"/>
</dbReference>
<dbReference type="SUPFAM" id="SSF56112">
    <property type="entry name" value="Protein kinase-like (PK-like)"/>
    <property type="match status" value="1"/>
</dbReference>
<dbReference type="InterPro" id="IPR000719">
    <property type="entry name" value="Prot_kinase_dom"/>
</dbReference>
<comment type="subcellular location">
    <subcellularLocation>
        <location evidence="1">Membrane</location>
    </subcellularLocation>
</comment>
<dbReference type="Pfam" id="PF13855">
    <property type="entry name" value="LRR_8"/>
    <property type="match status" value="1"/>
</dbReference>
<accession>A0A059BK07</accession>
<proteinExistence type="predicted"/>
<gene>
    <name evidence="11" type="ORF">EUGRSUZ_F00189</name>
</gene>
<dbReference type="InterPro" id="IPR046959">
    <property type="entry name" value="PRK1-6/SRF4-like"/>
</dbReference>
<organism evidence="11">
    <name type="scientific">Eucalyptus grandis</name>
    <name type="common">Flooded gum</name>
    <dbReference type="NCBI Taxonomy" id="71139"/>
    <lineage>
        <taxon>Eukaryota</taxon>
        <taxon>Viridiplantae</taxon>
        <taxon>Streptophyta</taxon>
        <taxon>Embryophyta</taxon>
        <taxon>Tracheophyta</taxon>
        <taxon>Spermatophyta</taxon>
        <taxon>Magnoliopsida</taxon>
        <taxon>eudicotyledons</taxon>
        <taxon>Gunneridae</taxon>
        <taxon>Pentapetalae</taxon>
        <taxon>rosids</taxon>
        <taxon>malvids</taxon>
        <taxon>Myrtales</taxon>
        <taxon>Myrtaceae</taxon>
        <taxon>Myrtoideae</taxon>
        <taxon>Eucalypteae</taxon>
        <taxon>Eucalyptus</taxon>
    </lineage>
</organism>
<dbReference type="GO" id="GO:0005524">
    <property type="term" value="F:ATP binding"/>
    <property type="evidence" value="ECO:0007669"/>
    <property type="project" value="InterPro"/>
</dbReference>
<keyword evidence="3 8" id="KW-0812">Transmembrane</keyword>
<evidence type="ECO:0000256" key="9">
    <source>
        <dbReference type="SAM" id="SignalP"/>
    </source>
</evidence>
<evidence type="ECO:0000259" key="10">
    <source>
        <dbReference type="PROSITE" id="PS50011"/>
    </source>
</evidence>
<dbReference type="KEGG" id="egr:104447867"/>
<feature type="signal peptide" evidence="9">
    <location>
        <begin position="1"/>
        <end position="26"/>
    </location>
</feature>
<dbReference type="eggNOG" id="ENOG502QR4S">
    <property type="taxonomic scope" value="Eukaryota"/>
</dbReference>
<dbReference type="OrthoDB" id="4062651at2759"/>
<evidence type="ECO:0000256" key="3">
    <source>
        <dbReference type="ARBA" id="ARBA00022692"/>
    </source>
</evidence>
<dbReference type="InParanoid" id="A0A059BK07"/>
<dbReference type="OMA" id="HKECRPI"/>
<dbReference type="Gene3D" id="3.30.200.20">
    <property type="entry name" value="Phosphorylase Kinase, domain 1"/>
    <property type="match status" value="1"/>
</dbReference>